<dbReference type="PANTHER" id="PTHR33755:SF5">
    <property type="entry name" value="TYPE II TOXIN-ANTITOXIN SYSTEM RELE_PARE FAMILY TOXIN"/>
    <property type="match status" value="1"/>
</dbReference>
<keyword evidence="2" id="KW-1277">Toxin-antitoxin system</keyword>
<comment type="similarity">
    <text evidence="1">Belongs to the RelE toxin family.</text>
</comment>
<evidence type="ECO:0000256" key="1">
    <source>
        <dbReference type="ARBA" id="ARBA00006226"/>
    </source>
</evidence>
<dbReference type="AlphaFoldDB" id="A0A645HVI0"/>
<accession>A0A645HVI0</accession>
<dbReference type="InterPro" id="IPR051803">
    <property type="entry name" value="TA_system_RelE-like_toxin"/>
</dbReference>
<protein>
    <recommendedName>
        <fullName evidence="4">Type II toxin-antitoxin system RelE/ParE family toxin</fullName>
    </recommendedName>
</protein>
<organism evidence="3">
    <name type="scientific">bioreactor metagenome</name>
    <dbReference type="NCBI Taxonomy" id="1076179"/>
    <lineage>
        <taxon>unclassified sequences</taxon>
        <taxon>metagenomes</taxon>
        <taxon>ecological metagenomes</taxon>
    </lineage>
</organism>
<dbReference type="InterPro" id="IPR035093">
    <property type="entry name" value="RelE/ParE_toxin_dom_sf"/>
</dbReference>
<evidence type="ECO:0008006" key="4">
    <source>
        <dbReference type="Google" id="ProtNLM"/>
    </source>
</evidence>
<name>A0A645HVI0_9ZZZZ</name>
<dbReference type="Pfam" id="PF05016">
    <property type="entry name" value="ParE_toxin"/>
    <property type="match status" value="1"/>
</dbReference>
<comment type="caution">
    <text evidence="3">The sequence shown here is derived from an EMBL/GenBank/DDBJ whole genome shotgun (WGS) entry which is preliminary data.</text>
</comment>
<proteinExistence type="inferred from homology"/>
<dbReference type="NCBIfam" id="TIGR02385">
    <property type="entry name" value="RelE_StbE"/>
    <property type="match status" value="1"/>
</dbReference>
<gene>
    <name evidence="3" type="ORF">SDC9_187710</name>
</gene>
<dbReference type="EMBL" id="VSSQ01096412">
    <property type="protein sequence ID" value="MPN40174.1"/>
    <property type="molecule type" value="Genomic_DNA"/>
</dbReference>
<evidence type="ECO:0000256" key="2">
    <source>
        <dbReference type="ARBA" id="ARBA00022649"/>
    </source>
</evidence>
<evidence type="ECO:0000313" key="3">
    <source>
        <dbReference type="EMBL" id="MPN40174.1"/>
    </source>
</evidence>
<dbReference type="Gene3D" id="3.30.2310.20">
    <property type="entry name" value="RelE-like"/>
    <property type="match status" value="1"/>
</dbReference>
<sequence>MVKWSRTAMEDLKRIYDYISEGSVIYAKQVVEEIINKSDYLKDYPNIGRVIPELNNLRIRELIIYSYRMVYQVESEDVEILALVHSRKNFDLEIK</sequence>
<dbReference type="InterPro" id="IPR007712">
    <property type="entry name" value="RelE/ParE_toxin"/>
</dbReference>
<reference evidence="3" key="1">
    <citation type="submission" date="2019-08" db="EMBL/GenBank/DDBJ databases">
        <authorList>
            <person name="Kucharzyk K."/>
            <person name="Murdoch R.W."/>
            <person name="Higgins S."/>
            <person name="Loffler F."/>
        </authorList>
    </citation>
    <scope>NUCLEOTIDE SEQUENCE</scope>
</reference>
<dbReference type="PANTHER" id="PTHR33755">
    <property type="entry name" value="TOXIN PARE1-RELATED"/>
    <property type="match status" value="1"/>
</dbReference>